<feature type="compositionally biased region" description="Low complexity" evidence="1">
    <location>
        <begin position="24"/>
        <end position="35"/>
    </location>
</feature>
<dbReference type="InterPro" id="IPR001199">
    <property type="entry name" value="Cyt_B5-like_heme/steroid-bd"/>
</dbReference>
<comment type="caution">
    <text evidence="3">The sequence shown here is derived from an EMBL/GenBank/DDBJ whole genome shotgun (WGS) entry which is preliminary data.</text>
</comment>
<dbReference type="Pfam" id="PF00173">
    <property type="entry name" value="Cyt-b5"/>
    <property type="match status" value="1"/>
</dbReference>
<organism evidence="3 4">
    <name type="scientific">Cryomyces antarcticus</name>
    <dbReference type="NCBI Taxonomy" id="329879"/>
    <lineage>
        <taxon>Eukaryota</taxon>
        <taxon>Fungi</taxon>
        <taxon>Dikarya</taxon>
        <taxon>Ascomycota</taxon>
        <taxon>Pezizomycotina</taxon>
        <taxon>Dothideomycetes</taxon>
        <taxon>Dothideomycetes incertae sedis</taxon>
        <taxon>Cryomyces</taxon>
    </lineage>
</organism>
<dbReference type="SUPFAM" id="SSF55856">
    <property type="entry name" value="Cytochrome b5-like heme/steroid binding domain"/>
    <property type="match status" value="1"/>
</dbReference>
<sequence>MGWLKLKRQSPNLPNLEARPPSPTTSTEEYTGPESPAILSSNLLHVKRAIEHVEHARVSSGPATSKTRPFINTQVPTSDLPFIPASEVTAKGTHKGAASGLWIVIDDIVYDCSEFANEHPGGDHVLESFRG</sequence>
<dbReference type="Gene3D" id="3.10.120.10">
    <property type="entry name" value="Cytochrome b5-like heme/steroid binding domain"/>
    <property type="match status" value="1"/>
</dbReference>
<dbReference type="InterPro" id="IPR036400">
    <property type="entry name" value="Cyt_B5-like_heme/steroid_sf"/>
</dbReference>
<feature type="region of interest" description="Disordered" evidence="1">
    <location>
        <begin position="1"/>
        <end position="35"/>
    </location>
</feature>
<proteinExistence type="predicted"/>
<evidence type="ECO:0000259" key="2">
    <source>
        <dbReference type="PROSITE" id="PS50255"/>
    </source>
</evidence>
<evidence type="ECO:0000313" key="4">
    <source>
        <dbReference type="Proteomes" id="UP001357485"/>
    </source>
</evidence>
<feature type="region of interest" description="Disordered" evidence="1">
    <location>
        <begin position="56"/>
        <end position="76"/>
    </location>
</feature>
<dbReference type="PROSITE" id="PS50255">
    <property type="entry name" value="CYTOCHROME_B5_2"/>
    <property type="match status" value="1"/>
</dbReference>
<evidence type="ECO:0000313" key="3">
    <source>
        <dbReference type="EMBL" id="KAK5093992.1"/>
    </source>
</evidence>
<evidence type="ECO:0000256" key="1">
    <source>
        <dbReference type="SAM" id="MobiDB-lite"/>
    </source>
</evidence>
<feature type="compositionally biased region" description="Polar residues" evidence="1">
    <location>
        <begin position="61"/>
        <end position="76"/>
    </location>
</feature>
<accession>A0ABR0KDL0</accession>
<feature type="non-terminal residue" evidence="3">
    <location>
        <position position="131"/>
    </location>
</feature>
<name>A0ABR0KDL0_9PEZI</name>
<dbReference type="Proteomes" id="UP001357485">
    <property type="component" value="Unassembled WGS sequence"/>
</dbReference>
<feature type="domain" description="Cytochrome b5 heme-binding" evidence="2">
    <location>
        <begin position="80"/>
        <end position="131"/>
    </location>
</feature>
<keyword evidence="4" id="KW-1185">Reference proteome</keyword>
<gene>
    <name evidence="3" type="ORF">LTR16_007465</name>
</gene>
<protein>
    <recommendedName>
        <fullName evidence="2">Cytochrome b5 heme-binding domain-containing protein</fullName>
    </recommendedName>
</protein>
<reference evidence="3 4" key="1">
    <citation type="submission" date="2023-08" db="EMBL/GenBank/DDBJ databases">
        <title>Black Yeasts Isolated from many extreme environments.</title>
        <authorList>
            <person name="Coleine C."/>
            <person name="Stajich J.E."/>
            <person name="Selbmann L."/>
        </authorList>
    </citation>
    <scope>NUCLEOTIDE SEQUENCE [LARGE SCALE GENOMIC DNA]</scope>
    <source>
        <strain evidence="3 4">CCFEE 536</strain>
    </source>
</reference>
<dbReference type="EMBL" id="JAVRRA010026217">
    <property type="protein sequence ID" value="KAK5093992.1"/>
    <property type="molecule type" value="Genomic_DNA"/>
</dbReference>